<organism evidence="2">
    <name type="scientific">Ignisphaera aggregans</name>
    <dbReference type="NCBI Taxonomy" id="334771"/>
    <lineage>
        <taxon>Archaea</taxon>
        <taxon>Thermoproteota</taxon>
        <taxon>Thermoprotei</taxon>
        <taxon>Desulfurococcales</taxon>
        <taxon>Desulfurococcaceae</taxon>
        <taxon>Ignisphaera</taxon>
    </lineage>
</organism>
<dbReference type="EMBL" id="DSEU01000050">
    <property type="protein sequence ID" value="HEM67415.1"/>
    <property type="molecule type" value="Genomic_DNA"/>
</dbReference>
<comment type="caution">
    <text evidence="2">The sequence shown here is derived from an EMBL/GenBank/DDBJ whole genome shotgun (WGS) entry which is preliminary data.</text>
</comment>
<name>A0A7J2U4U2_9CREN</name>
<evidence type="ECO:0000313" key="2">
    <source>
        <dbReference type="EMBL" id="HEM67415.1"/>
    </source>
</evidence>
<dbReference type="SUPFAM" id="SSF81593">
    <property type="entry name" value="Nucleotidyltransferase substrate binding subunit/domain"/>
    <property type="match status" value="1"/>
</dbReference>
<proteinExistence type="predicted"/>
<evidence type="ECO:0000259" key="1">
    <source>
        <dbReference type="Pfam" id="PF05168"/>
    </source>
</evidence>
<gene>
    <name evidence="2" type="ORF">ENO26_07630</name>
</gene>
<dbReference type="AlphaFoldDB" id="A0A7J2U4U2"/>
<feature type="domain" description="HEPN" evidence="1">
    <location>
        <begin position="19"/>
        <end position="56"/>
    </location>
</feature>
<sequence>MVYEVVKHLFKLLFVLGSKVLEDAYTGARYLPKSYDRVDAEKALNVVEELFRVVEAVESSVFT</sequence>
<protein>
    <submittedName>
        <fullName evidence="2">HEPN domain-containing protein</fullName>
    </submittedName>
</protein>
<accession>A0A7J2U4U2</accession>
<dbReference type="InterPro" id="IPR007842">
    <property type="entry name" value="HEPN_dom"/>
</dbReference>
<dbReference type="Pfam" id="PF05168">
    <property type="entry name" value="HEPN"/>
    <property type="match status" value="1"/>
</dbReference>
<reference evidence="2" key="1">
    <citation type="journal article" date="2020" name="mSystems">
        <title>Genome- and Community-Level Interaction Insights into Carbon Utilization and Element Cycling Functions of Hydrothermarchaeota in Hydrothermal Sediment.</title>
        <authorList>
            <person name="Zhou Z."/>
            <person name="Liu Y."/>
            <person name="Xu W."/>
            <person name="Pan J."/>
            <person name="Luo Z.H."/>
            <person name="Li M."/>
        </authorList>
    </citation>
    <scope>NUCLEOTIDE SEQUENCE [LARGE SCALE GENOMIC DNA]</scope>
    <source>
        <strain evidence="2">SpSt-125</strain>
    </source>
</reference>